<sequence>MEICYLINQLAPGGAPTLLLDIVRNSSDGESYTICQMEGDTSLANEFSQSGAEVVNFGARFKFDPIAMSKMASYFRKNEFDILHAHLPYSQTLARTIGRVGKVDKIISTQHSFPSNYHPITRFLERQTRWLDDATIGISKAITQSFRESPTRTDWYTIYNGTNVERLSKKTEHSDSNKLKSKLDIEEETIFLNVGRYVPVKSQSDLIRAVSMRESHFQDSHFLIVGWGPLEAELTQLADDLGVSDRVTITGQVPKEDIHRYYALADAFILPSKSEGFGICLIEAMAASLPVIATDIPGVREVVNDEKTGLLVPSSSPNKLANAIIELESVEKRHSLGKSGFKRVSNRFDIKNTIDQHTTLYHQLSPEDLQ</sequence>
<protein>
    <submittedName>
        <fullName evidence="3">Glycosyltransferase</fullName>
    </submittedName>
</protein>
<dbReference type="InterPro" id="IPR028098">
    <property type="entry name" value="Glyco_trans_4-like_N"/>
</dbReference>
<dbReference type="PANTHER" id="PTHR45947">
    <property type="entry name" value="SULFOQUINOVOSYL TRANSFERASE SQD2"/>
    <property type="match status" value="1"/>
</dbReference>
<dbReference type="SUPFAM" id="SSF53756">
    <property type="entry name" value="UDP-Glycosyltransferase/glycogen phosphorylase"/>
    <property type="match status" value="1"/>
</dbReference>
<evidence type="ECO:0000259" key="2">
    <source>
        <dbReference type="Pfam" id="PF13439"/>
    </source>
</evidence>
<dbReference type="PANTHER" id="PTHR45947:SF3">
    <property type="entry name" value="SULFOQUINOVOSYL TRANSFERASE SQD2"/>
    <property type="match status" value="1"/>
</dbReference>
<keyword evidence="4" id="KW-1185">Reference proteome</keyword>
<proteinExistence type="predicted"/>
<gene>
    <name evidence="3" type="ORF">C481_09877</name>
</gene>
<dbReference type="eggNOG" id="arCOG01403">
    <property type="taxonomic scope" value="Archaea"/>
</dbReference>
<dbReference type="InterPro" id="IPR050194">
    <property type="entry name" value="Glycosyltransferase_grp1"/>
</dbReference>
<dbReference type="Pfam" id="PF00534">
    <property type="entry name" value="Glycos_transf_1"/>
    <property type="match status" value="1"/>
</dbReference>
<dbReference type="Pfam" id="PF13439">
    <property type="entry name" value="Glyco_transf_4"/>
    <property type="match status" value="1"/>
</dbReference>
<evidence type="ECO:0000313" key="3">
    <source>
        <dbReference type="EMBL" id="ELZ01820.1"/>
    </source>
</evidence>
<feature type="domain" description="Glycosyltransferase subfamily 4-like N-terminal" evidence="2">
    <location>
        <begin position="33"/>
        <end position="166"/>
    </location>
</feature>
<dbReference type="RefSeq" id="WP_006109010.1">
    <property type="nucleotide sequence ID" value="NZ_AOIO01000023.1"/>
</dbReference>
<accession>M0ATE2</accession>
<dbReference type="Proteomes" id="UP000011554">
    <property type="component" value="Unassembled WGS sequence"/>
</dbReference>
<dbReference type="OrthoDB" id="132546at2157"/>
<name>M0ATE2_NATA1</name>
<dbReference type="EMBL" id="AOIO01000023">
    <property type="protein sequence ID" value="ELZ01820.1"/>
    <property type="molecule type" value="Genomic_DNA"/>
</dbReference>
<organism evidence="3 4">
    <name type="scientific">Natrialba asiatica (strain ATCC 700177 / DSM 12278 / JCM 9576 / FERM P-10747 / NBRC 102637 / 172P1)</name>
    <dbReference type="NCBI Taxonomy" id="29540"/>
    <lineage>
        <taxon>Archaea</taxon>
        <taxon>Methanobacteriati</taxon>
        <taxon>Methanobacteriota</taxon>
        <taxon>Stenosarchaea group</taxon>
        <taxon>Halobacteria</taxon>
        <taxon>Halobacteriales</taxon>
        <taxon>Natrialbaceae</taxon>
        <taxon>Natrialba</taxon>
    </lineage>
</organism>
<comment type="caution">
    <text evidence="3">The sequence shown here is derived from an EMBL/GenBank/DDBJ whole genome shotgun (WGS) entry which is preliminary data.</text>
</comment>
<keyword evidence="3" id="KW-0808">Transferase</keyword>
<dbReference type="InterPro" id="IPR001296">
    <property type="entry name" value="Glyco_trans_1"/>
</dbReference>
<dbReference type="AlphaFoldDB" id="M0ATE2"/>
<feature type="domain" description="Glycosyl transferase family 1" evidence="1">
    <location>
        <begin position="178"/>
        <end position="342"/>
    </location>
</feature>
<dbReference type="Gene3D" id="3.40.50.2000">
    <property type="entry name" value="Glycogen Phosphorylase B"/>
    <property type="match status" value="2"/>
</dbReference>
<dbReference type="STRING" id="29540.C481_09877"/>
<dbReference type="GO" id="GO:0016757">
    <property type="term" value="F:glycosyltransferase activity"/>
    <property type="evidence" value="ECO:0007669"/>
    <property type="project" value="InterPro"/>
</dbReference>
<evidence type="ECO:0000259" key="1">
    <source>
        <dbReference type="Pfam" id="PF00534"/>
    </source>
</evidence>
<reference evidence="3 4" key="1">
    <citation type="journal article" date="2014" name="PLoS Genet.">
        <title>Phylogenetically driven sequencing of extremely halophilic archaea reveals strategies for static and dynamic osmo-response.</title>
        <authorList>
            <person name="Becker E.A."/>
            <person name="Seitzer P.M."/>
            <person name="Tritt A."/>
            <person name="Larsen D."/>
            <person name="Krusor M."/>
            <person name="Yao A.I."/>
            <person name="Wu D."/>
            <person name="Madern D."/>
            <person name="Eisen J.A."/>
            <person name="Darling A.E."/>
            <person name="Facciotti M.T."/>
        </authorList>
    </citation>
    <scope>NUCLEOTIDE SEQUENCE [LARGE SCALE GENOMIC DNA]</scope>
    <source>
        <strain evidence="3 4">DSM 12278</strain>
    </source>
</reference>
<evidence type="ECO:0000313" key="4">
    <source>
        <dbReference type="Proteomes" id="UP000011554"/>
    </source>
</evidence>